<evidence type="ECO:0000256" key="2">
    <source>
        <dbReference type="SAM" id="MobiDB-lite"/>
    </source>
</evidence>
<dbReference type="PANTHER" id="PTHR40515">
    <property type="entry name" value="CILIA- AND FLAGELLA-ASSOCIATED PROTEIN 157"/>
    <property type="match status" value="1"/>
</dbReference>
<evidence type="ECO:0000313" key="4">
    <source>
        <dbReference type="Proteomes" id="UP000002640"/>
    </source>
</evidence>
<keyword evidence="1" id="KW-0175">Coiled coil</keyword>
<dbReference type="InParanoid" id="G5A324"/>
<accession>G5A324</accession>
<evidence type="ECO:0000256" key="1">
    <source>
        <dbReference type="SAM" id="Coils"/>
    </source>
</evidence>
<proteinExistence type="predicted"/>
<dbReference type="AlphaFoldDB" id="G5A324"/>
<keyword evidence="4" id="KW-1185">Reference proteome</keyword>
<feature type="coiled-coil region" evidence="1">
    <location>
        <begin position="110"/>
        <end position="137"/>
    </location>
</feature>
<protein>
    <submittedName>
        <fullName evidence="3">Uncharacterized protein</fullName>
    </submittedName>
</protein>
<name>G5A324_PHYSP</name>
<dbReference type="EMBL" id="JH159159">
    <property type="protein sequence ID" value="EGZ10064.1"/>
    <property type="molecule type" value="Genomic_DNA"/>
</dbReference>
<feature type="region of interest" description="Disordered" evidence="2">
    <location>
        <begin position="145"/>
        <end position="189"/>
    </location>
</feature>
<sequence length="380" mass="42818">MNQEDVEVFSKETFLTSVKRISESGAGNRNAQNSNTIVIEEAPAMALVREKHAQLHDVVGSLSEKISAVLARQERDFLAAYRAHMYNVPKELHEMCEKIHRNETYMKENLEAIEEDRNWLEKQLKACKKQNKLLRAELDVRLAVPGNNSGSDSGGVFPPFDTQSRSGSKMQKHRSSQDPISAAAPTVGAHGLPHLNLDVASTGQTAMLAEEREEKLKKQIHALKRELQHKSNELTTIKRQQRLLRRDGGTGQSLLERFFLQCVDSVKEEVAPGDKPRQPRFDVELDDFTPNDRVRLIERLLAHDEVLTFLYNHLFPSEKASAVNMDRLEISWSSQPSGRGAQRDEIPFPVLQASASLPDTSIRSGSLSLDLFTKEYLKSV</sequence>
<dbReference type="SMR" id="G5A324"/>
<dbReference type="PANTHER" id="PTHR40515:SF1">
    <property type="entry name" value="CILIA- AND FLAGELLA-ASSOCIATED PROTEIN 157"/>
    <property type="match status" value="1"/>
</dbReference>
<dbReference type="KEGG" id="psoj:PHYSODRAFT_523672"/>
<reference evidence="3 4" key="1">
    <citation type="journal article" date="2006" name="Science">
        <title>Phytophthora genome sequences uncover evolutionary origins and mechanisms of pathogenesis.</title>
        <authorList>
            <person name="Tyler B.M."/>
            <person name="Tripathy S."/>
            <person name="Zhang X."/>
            <person name="Dehal P."/>
            <person name="Jiang R.H."/>
            <person name="Aerts A."/>
            <person name="Arredondo F.D."/>
            <person name="Baxter L."/>
            <person name="Bensasson D."/>
            <person name="Beynon J.L."/>
            <person name="Chapman J."/>
            <person name="Damasceno C.M."/>
            <person name="Dorrance A.E."/>
            <person name="Dou D."/>
            <person name="Dickerman A.W."/>
            <person name="Dubchak I.L."/>
            <person name="Garbelotto M."/>
            <person name="Gijzen M."/>
            <person name="Gordon S.G."/>
            <person name="Govers F."/>
            <person name="Grunwald N.J."/>
            <person name="Huang W."/>
            <person name="Ivors K.L."/>
            <person name="Jones R.W."/>
            <person name="Kamoun S."/>
            <person name="Krampis K."/>
            <person name="Lamour K.H."/>
            <person name="Lee M.K."/>
            <person name="McDonald W.H."/>
            <person name="Medina M."/>
            <person name="Meijer H.J."/>
            <person name="Nordberg E.K."/>
            <person name="Maclean D.J."/>
            <person name="Ospina-Giraldo M.D."/>
            <person name="Morris P.F."/>
            <person name="Phuntumart V."/>
            <person name="Putnam N.H."/>
            <person name="Rash S."/>
            <person name="Rose J.K."/>
            <person name="Sakihama Y."/>
            <person name="Salamov A.A."/>
            <person name="Savidor A."/>
            <person name="Scheuring C.F."/>
            <person name="Smith B.M."/>
            <person name="Sobral B.W."/>
            <person name="Terry A."/>
            <person name="Torto-Alalibo T.A."/>
            <person name="Win J."/>
            <person name="Xu Z."/>
            <person name="Zhang H."/>
            <person name="Grigoriev I.V."/>
            <person name="Rokhsar D.S."/>
            <person name="Boore J.L."/>
        </authorList>
    </citation>
    <scope>NUCLEOTIDE SEQUENCE [LARGE SCALE GENOMIC DNA]</scope>
    <source>
        <strain evidence="3 4">P6497</strain>
    </source>
</reference>
<dbReference type="GeneID" id="20660690"/>
<feature type="coiled-coil region" evidence="1">
    <location>
        <begin position="206"/>
        <end position="240"/>
    </location>
</feature>
<dbReference type="Proteomes" id="UP000002640">
    <property type="component" value="Unassembled WGS sequence"/>
</dbReference>
<gene>
    <name evidence="3" type="ORF">PHYSODRAFT_523672</name>
</gene>
<evidence type="ECO:0000313" key="3">
    <source>
        <dbReference type="EMBL" id="EGZ10064.1"/>
    </source>
</evidence>
<dbReference type="RefSeq" id="XP_009534925.1">
    <property type="nucleotide sequence ID" value="XM_009536630.1"/>
</dbReference>
<organism evidence="3 4">
    <name type="scientific">Phytophthora sojae (strain P6497)</name>
    <name type="common">Soybean stem and root rot agent</name>
    <name type="synonym">Phytophthora megasperma f. sp. glycines</name>
    <dbReference type="NCBI Taxonomy" id="1094619"/>
    <lineage>
        <taxon>Eukaryota</taxon>
        <taxon>Sar</taxon>
        <taxon>Stramenopiles</taxon>
        <taxon>Oomycota</taxon>
        <taxon>Peronosporomycetes</taxon>
        <taxon>Peronosporales</taxon>
        <taxon>Peronosporaceae</taxon>
        <taxon>Phytophthora</taxon>
    </lineage>
</organism>